<feature type="compositionally biased region" description="Low complexity" evidence="1">
    <location>
        <begin position="641"/>
        <end position="658"/>
    </location>
</feature>
<dbReference type="PROSITE" id="PS51221">
    <property type="entry name" value="TTL"/>
    <property type="match status" value="1"/>
</dbReference>
<dbReference type="PANTHER" id="PTHR46069:SF1">
    <property type="entry name" value="CHROMOSOME UNDETERMINED SCAFFOLD_125, WHOLE GENOME SHOTGUN SEQUENCE"/>
    <property type="match status" value="1"/>
</dbReference>
<dbReference type="SUPFAM" id="SSF56059">
    <property type="entry name" value="Glutathione synthetase ATP-binding domain-like"/>
    <property type="match status" value="1"/>
</dbReference>
<evidence type="ECO:0000256" key="1">
    <source>
        <dbReference type="SAM" id="MobiDB-lite"/>
    </source>
</evidence>
<dbReference type="Proteomes" id="UP000095280">
    <property type="component" value="Unplaced"/>
</dbReference>
<proteinExistence type="predicted"/>
<reference evidence="3" key="1">
    <citation type="submission" date="2016-11" db="UniProtKB">
        <authorList>
            <consortium name="WormBaseParasite"/>
        </authorList>
    </citation>
    <scope>IDENTIFICATION</scope>
</reference>
<dbReference type="InterPro" id="IPR004344">
    <property type="entry name" value="TTL/TTLL_fam"/>
</dbReference>
<dbReference type="WBParaSite" id="maker-uti_cns_0009017-snap-gene-0.10-mRNA-1">
    <property type="protein sequence ID" value="maker-uti_cns_0009017-snap-gene-0.10-mRNA-1"/>
    <property type="gene ID" value="maker-uti_cns_0009017-snap-gene-0.10"/>
</dbReference>
<evidence type="ECO:0000313" key="3">
    <source>
        <dbReference type="WBParaSite" id="maker-uti_cns_0009017-snap-gene-0.10-mRNA-1"/>
    </source>
</evidence>
<name>A0A1I8I1B2_9PLAT</name>
<sequence>GAPCVRKQRGGVAAHFANPWRPRAASAAVSRREFRWRRRPQRGPPPESPGGGLSLAPVADELAEILEPENVGEVRVWAEVPSMAQELTARTSFWKTVEQVPVRYHSLKKVNSMPSLEPRLLKAVSDYTAEATNSEADPSDSAQQLANINNDISGHRVHRLLDRFKQSLIGGLLRISGSLKEAHNAEAGPGEKAPEDDQTDENAAVEGGAATGTASSRRKLTRAALAMKKAEKLYSTESELYSLQGILDDYRLNNPRVLPKSLRFLVTRSRRRGRGDSGSNVEGEEDAADQNLAAVHPLLDRLVVEFCQRMGMMEAGRLPVYQERMFLWLSREQALRMLADIGGTGGARDAVSPEQVFFINQVNLDRVLTDLQCLVARLSGCVASEGQCYPGHWCRDPEKIREQHRGPSDKPPKVAFIEKQSMCHHIYMKHDFGQVCSEPDCPQRGKRMCTCFQENLFIPDTIVLATKKKFEYVCDNMLKGAYGDKQRWLIRAASLKGGNGVQLIDSAAELETFVRYDLHRRLRGQFFVLQRHLTNPQLLEGRRFDLRMFLLVSVLTDRRVVAFLHPGYIRIAQREYEEKSNDLRCHFTWPFTWDPDYSRYGREKTASNSSADYCRPYDDARESLGLPSITNSRELDSALWPTTSSSSNQPSSSTSDSTNSEHRFLRRLHRIVNNLASQIDSIVGDKPGSWQLFGLDLMLDANKEIWLHDVMTYPGCDEPDARSDTQNRVLPAVLTESLALVFELNQRDKATRDAGLWLDLPDVPVNQPGLICAQKNFVWMYSTDAERLIGFRPKRQRTKPPHWYTQWRINEDLNDYVLYLRNFRIDTFPTQLDSFVYGRKSFEHSPAEKIRTKIKSLQGTASETKTNNPAPASEKTQESAAYAECDE</sequence>
<dbReference type="Gene3D" id="3.30.470.20">
    <property type="entry name" value="ATP-grasp fold, B domain"/>
    <property type="match status" value="1"/>
</dbReference>
<dbReference type="PANTHER" id="PTHR46069">
    <property type="entry name" value="TUBULIN TYROSINE LIGASE"/>
    <property type="match status" value="1"/>
</dbReference>
<feature type="region of interest" description="Disordered" evidence="1">
    <location>
        <begin position="28"/>
        <end position="55"/>
    </location>
</feature>
<feature type="region of interest" description="Disordered" evidence="1">
    <location>
        <begin position="182"/>
        <end position="218"/>
    </location>
</feature>
<organism evidence="2 3">
    <name type="scientific">Macrostomum lignano</name>
    <dbReference type="NCBI Taxonomy" id="282301"/>
    <lineage>
        <taxon>Eukaryota</taxon>
        <taxon>Metazoa</taxon>
        <taxon>Spiralia</taxon>
        <taxon>Lophotrochozoa</taxon>
        <taxon>Platyhelminthes</taxon>
        <taxon>Rhabditophora</taxon>
        <taxon>Macrostomorpha</taxon>
        <taxon>Macrostomida</taxon>
        <taxon>Macrostomidae</taxon>
        <taxon>Macrostomum</taxon>
    </lineage>
</organism>
<feature type="compositionally biased region" description="Polar residues" evidence="1">
    <location>
        <begin position="855"/>
        <end position="870"/>
    </location>
</feature>
<dbReference type="Pfam" id="PF03133">
    <property type="entry name" value="TTL"/>
    <property type="match status" value="1"/>
</dbReference>
<feature type="region of interest" description="Disordered" evidence="1">
    <location>
        <begin position="853"/>
        <end position="887"/>
    </location>
</feature>
<dbReference type="AlphaFoldDB" id="A0A1I8I1B2"/>
<accession>A0A1I8I1B2</accession>
<protein>
    <submittedName>
        <fullName evidence="3">SET domain-containing protein</fullName>
    </submittedName>
</protein>
<feature type="region of interest" description="Disordered" evidence="1">
    <location>
        <begin position="639"/>
        <end position="660"/>
    </location>
</feature>
<evidence type="ECO:0000313" key="2">
    <source>
        <dbReference type="Proteomes" id="UP000095280"/>
    </source>
</evidence>
<keyword evidence="2" id="KW-1185">Reference proteome</keyword>